<dbReference type="InterPro" id="IPR013154">
    <property type="entry name" value="ADH-like_N"/>
</dbReference>
<evidence type="ECO:0000313" key="3">
    <source>
        <dbReference type="Proteomes" id="UP001589810"/>
    </source>
</evidence>
<dbReference type="EMBL" id="JBHLUD010000001">
    <property type="protein sequence ID" value="MFC0541005.1"/>
    <property type="molecule type" value="Genomic_DNA"/>
</dbReference>
<dbReference type="InterPro" id="IPR036291">
    <property type="entry name" value="NAD(P)-bd_dom_sf"/>
</dbReference>
<dbReference type="RefSeq" id="WP_379793802.1">
    <property type="nucleotide sequence ID" value="NZ_JBHLUD010000001.1"/>
</dbReference>
<dbReference type="Pfam" id="PF13602">
    <property type="entry name" value="ADH_zinc_N_2"/>
    <property type="match status" value="1"/>
</dbReference>
<reference evidence="2 3" key="1">
    <citation type="submission" date="2024-09" db="EMBL/GenBank/DDBJ databases">
        <authorList>
            <person name="Sun Q."/>
            <person name="Mori K."/>
        </authorList>
    </citation>
    <scope>NUCLEOTIDE SEQUENCE [LARGE SCALE GENOMIC DNA]</scope>
    <source>
        <strain evidence="2 3">TBRC 1432</strain>
    </source>
</reference>
<dbReference type="InterPro" id="IPR052733">
    <property type="entry name" value="Chloroplast_QOR"/>
</dbReference>
<dbReference type="Gene3D" id="3.40.50.720">
    <property type="entry name" value="NAD(P)-binding Rossmann-like Domain"/>
    <property type="match status" value="1"/>
</dbReference>
<keyword evidence="3" id="KW-1185">Reference proteome</keyword>
<accession>A0ABV6MM37</accession>
<name>A0ABV6MM37_9PSEU</name>
<organism evidence="2 3">
    <name type="scientific">Kutzneria chonburiensis</name>
    <dbReference type="NCBI Taxonomy" id="1483604"/>
    <lineage>
        <taxon>Bacteria</taxon>
        <taxon>Bacillati</taxon>
        <taxon>Actinomycetota</taxon>
        <taxon>Actinomycetes</taxon>
        <taxon>Pseudonocardiales</taxon>
        <taxon>Pseudonocardiaceae</taxon>
        <taxon>Kutzneria</taxon>
    </lineage>
</organism>
<dbReference type="PROSITE" id="PS01162">
    <property type="entry name" value="QOR_ZETA_CRYSTAL"/>
    <property type="match status" value="1"/>
</dbReference>
<protein>
    <submittedName>
        <fullName evidence="2">NAD(P)-dependent alcohol dehydrogenase</fullName>
    </submittedName>
</protein>
<dbReference type="SMART" id="SM00829">
    <property type="entry name" value="PKS_ER"/>
    <property type="match status" value="1"/>
</dbReference>
<dbReference type="SUPFAM" id="SSF51735">
    <property type="entry name" value="NAD(P)-binding Rossmann-fold domains"/>
    <property type="match status" value="1"/>
</dbReference>
<proteinExistence type="predicted"/>
<sequence>MRAIVSDRYGSLDVLQLKDIERPRPGPGEVAVRVRAAGVDPSIWHLTSGQPYLIRLLGFGLRRPRRLVPGLDLAGTIEEIGPGVTDLRPGDEVFGTADGSFAEYAIAKASRVVAKPANLAFDQAAAVPVSACTALKGLLSVQSGQRLLVIGAGGGVGSYAVQLAKARQAHVTGVCSTAKTDLVKMLGADEIVDYKRESITGRYDVILDTAGDRPLSQLRQHLSPKGTLVIVGGEGGGKLVGSVARTLRAALLSPFVSHQLKGLIATAENPADLLELKRLIAEGAVTPVLDRTFPLAEAVAAIRYVQQGHARGKVVVTL</sequence>
<dbReference type="SUPFAM" id="SSF50129">
    <property type="entry name" value="GroES-like"/>
    <property type="match status" value="1"/>
</dbReference>
<dbReference type="CDD" id="cd08267">
    <property type="entry name" value="MDR1"/>
    <property type="match status" value="1"/>
</dbReference>
<dbReference type="InterPro" id="IPR002364">
    <property type="entry name" value="Quin_OxRdtase/zeta-crystal_CS"/>
</dbReference>
<dbReference type="InterPro" id="IPR020843">
    <property type="entry name" value="ER"/>
</dbReference>
<evidence type="ECO:0000259" key="1">
    <source>
        <dbReference type="SMART" id="SM00829"/>
    </source>
</evidence>
<dbReference type="InterPro" id="IPR011032">
    <property type="entry name" value="GroES-like_sf"/>
</dbReference>
<dbReference type="Gene3D" id="3.90.180.10">
    <property type="entry name" value="Medium-chain alcohol dehydrogenases, catalytic domain"/>
    <property type="match status" value="1"/>
</dbReference>
<dbReference type="Proteomes" id="UP001589810">
    <property type="component" value="Unassembled WGS sequence"/>
</dbReference>
<gene>
    <name evidence="2" type="ORF">ACFFH7_05905</name>
</gene>
<comment type="caution">
    <text evidence="2">The sequence shown here is derived from an EMBL/GenBank/DDBJ whole genome shotgun (WGS) entry which is preliminary data.</text>
</comment>
<evidence type="ECO:0000313" key="2">
    <source>
        <dbReference type="EMBL" id="MFC0541005.1"/>
    </source>
</evidence>
<dbReference type="Pfam" id="PF08240">
    <property type="entry name" value="ADH_N"/>
    <property type="match status" value="1"/>
</dbReference>
<dbReference type="PANTHER" id="PTHR44013">
    <property type="entry name" value="ZINC-TYPE ALCOHOL DEHYDROGENASE-LIKE PROTEIN C16A3.02C"/>
    <property type="match status" value="1"/>
</dbReference>
<feature type="domain" description="Enoyl reductase (ER)" evidence="1">
    <location>
        <begin position="10"/>
        <end position="316"/>
    </location>
</feature>
<dbReference type="PANTHER" id="PTHR44013:SF1">
    <property type="entry name" value="ZINC-TYPE ALCOHOL DEHYDROGENASE-LIKE PROTEIN C16A3.02C"/>
    <property type="match status" value="1"/>
</dbReference>